<keyword evidence="5" id="KW-0411">Iron-sulfur</keyword>
<keyword evidence="3" id="KW-0560">Oxidoreductase</keyword>
<dbReference type="PANTHER" id="PTHR43498">
    <property type="entry name" value="FERREDOXIN:COB-COM HETERODISULFIDE REDUCTASE SUBUNIT A"/>
    <property type="match status" value="1"/>
</dbReference>
<organism evidence="6 7">
    <name type="scientific">Phytoactinopolyspora alkaliphila</name>
    <dbReference type="NCBI Taxonomy" id="1783498"/>
    <lineage>
        <taxon>Bacteria</taxon>
        <taxon>Bacillati</taxon>
        <taxon>Actinomycetota</taxon>
        <taxon>Actinomycetes</taxon>
        <taxon>Jiangellales</taxon>
        <taxon>Jiangellaceae</taxon>
        <taxon>Phytoactinopolyspora</taxon>
    </lineage>
</organism>
<evidence type="ECO:0000256" key="2">
    <source>
        <dbReference type="ARBA" id="ARBA00022723"/>
    </source>
</evidence>
<keyword evidence="4" id="KW-0408">Iron</keyword>
<evidence type="ECO:0000313" key="6">
    <source>
        <dbReference type="EMBL" id="NED97923.1"/>
    </source>
</evidence>
<dbReference type="GO" id="GO:0051539">
    <property type="term" value="F:4 iron, 4 sulfur cluster binding"/>
    <property type="evidence" value="ECO:0007669"/>
    <property type="project" value="UniProtKB-KW"/>
</dbReference>
<dbReference type="SUPFAM" id="SSF51905">
    <property type="entry name" value="FAD/NAD(P)-binding domain"/>
    <property type="match status" value="1"/>
</dbReference>
<dbReference type="Pfam" id="PF12831">
    <property type="entry name" value="FAD_oxidored"/>
    <property type="match status" value="1"/>
</dbReference>
<evidence type="ECO:0000256" key="3">
    <source>
        <dbReference type="ARBA" id="ARBA00023002"/>
    </source>
</evidence>
<gene>
    <name evidence="6" type="ORF">G1H11_21730</name>
</gene>
<dbReference type="InterPro" id="IPR036188">
    <property type="entry name" value="FAD/NAD-bd_sf"/>
</dbReference>
<dbReference type="PANTHER" id="PTHR43498:SF1">
    <property type="entry name" value="COB--COM HETERODISULFIDE REDUCTASE IRON-SULFUR SUBUNIT A"/>
    <property type="match status" value="1"/>
</dbReference>
<keyword evidence="1" id="KW-0004">4Fe-4S</keyword>
<dbReference type="GO" id="GO:0016491">
    <property type="term" value="F:oxidoreductase activity"/>
    <property type="evidence" value="ECO:0007669"/>
    <property type="project" value="UniProtKB-KW"/>
</dbReference>
<dbReference type="GO" id="GO:0046872">
    <property type="term" value="F:metal ion binding"/>
    <property type="evidence" value="ECO:0007669"/>
    <property type="project" value="UniProtKB-KW"/>
</dbReference>
<dbReference type="AlphaFoldDB" id="A0A6N9YSA4"/>
<protein>
    <submittedName>
        <fullName evidence="6">FAD-dependent oxidoreductase</fullName>
    </submittedName>
</protein>
<comment type="caution">
    <text evidence="6">The sequence shown here is derived from an EMBL/GenBank/DDBJ whole genome shotgun (WGS) entry which is preliminary data.</text>
</comment>
<evidence type="ECO:0000256" key="4">
    <source>
        <dbReference type="ARBA" id="ARBA00023004"/>
    </source>
</evidence>
<keyword evidence="2" id="KW-0479">Metal-binding</keyword>
<dbReference type="RefSeq" id="WP_163820710.1">
    <property type="nucleotide sequence ID" value="NZ_JAAGOB010000014.1"/>
</dbReference>
<dbReference type="EMBL" id="JAAGOB010000014">
    <property type="protein sequence ID" value="NED97923.1"/>
    <property type="molecule type" value="Genomic_DNA"/>
</dbReference>
<evidence type="ECO:0000256" key="5">
    <source>
        <dbReference type="ARBA" id="ARBA00023014"/>
    </source>
</evidence>
<evidence type="ECO:0000256" key="1">
    <source>
        <dbReference type="ARBA" id="ARBA00022485"/>
    </source>
</evidence>
<accession>A0A6N9YSA4</accession>
<reference evidence="6 7" key="1">
    <citation type="submission" date="2020-02" db="EMBL/GenBank/DDBJ databases">
        <authorList>
            <person name="Li X.-J."/>
            <person name="Feng X.-M."/>
        </authorList>
    </citation>
    <scope>NUCLEOTIDE SEQUENCE [LARGE SCALE GENOMIC DNA]</scope>
    <source>
        <strain evidence="6 7">CGMCC 4.7225</strain>
    </source>
</reference>
<dbReference type="Gene3D" id="3.50.50.60">
    <property type="entry name" value="FAD/NAD(P)-binding domain"/>
    <property type="match status" value="1"/>
</dbReference>
<keyword evidence="7" id="KW-1185">Reference proteome</keyword>
<dbReference type="InterPro" id="IPR039650">
    <property type="entry name" value="HdrA-like"/>
</dbReference>
<evidence type="ECO:0000313" key="7">
    <source>
        <dbReference type="Proteomes" id="UP000469185"/>
    </source>
</evidence>
<dbReference type="Proteomes" id="UP000469185">
    <property type="component" value="Unassembled WGS sequence"/>
</dbReference>
<proteinExistence type="predicted"/>
<sequence length="466" mass="49678">MKFFQEEARHTPIASGADVIVCGGGPAGFAAAVAAARTGAKTVLLEAHGCLGGVWTSGALSWIIEADKPGILSELTETLDSWGARAGGDELNFGYDVEAMKYVLDEISHAAGIQTQLHTRVVSAARDAANRMTTVITESKSGRQAWNANVFVDATGDGDVAAQVGCDFDYGHPETGEAQPMSLMALFTGVKLDEIEEYVSGGRRGRAAERATYPNGHDPRQALLGEFERAGLSPSYSAPTIWCIYENLYALMANHEYGISSTSAEQITSATMNARAEIHELARGLRSLGGRWAQFRIVSTGAQIGVREGRRIHGRYSVSLEDIRSGQKHSDAICRVRSGADVHSLRRDEGGFLSSAATAVDGRARGDTIAQVNPYDIPLRALIARDVDGLMLAGRCISGDFYAHSSYRVTGNAVAMGQAAGTVAALAAKSATLPHAVPWSHVQDAIGQLNLICEQKRMQVTDVQRV</sequence>
<name>A0A6N9YSA4_9ACTN</name>